<reference evidence="2" key="1">
    <citation type="submission" date="2025-08" db="UniProtKB">
        <authorList>
            <consortium name="RefSeq"/>
        </authorList>
    </citation>
    <scope>IDENTIFICATION</scope>
</reference>
<evidence type="ECO:0000313" key="1">
    <source>
        <dbReference type="Proteomes" id="UP000515163"/>
    </source>
</evidence>
<dbReference type="Proteomes" id="UP000515163">
    <property type="component" value="Unplaced"/>
</dbReference>
<accession>A0A6P8IDQ0</accession>
<dbReference type="GeneID" id="116299188"/>
<name>A0A6P8IDQ0_ACTTE</name>
<dbReference type="AlphaFoldDB" id="A0A6P8IDQ0"/>
<protein>
    <submittedName>
        <fullName evidence="2">Uncharacterized protein LOC116299188</fullName>
    </submittedName>
</protein>
<evidence type="ECO:0000313" key="2">
    <source>
        <dbReference type="RefSeq" id="XP_031563675.1"/>
    </source>
</evidence>
<dbReference type="KEGG" id="aten:116299188"/>
<gene>
    <name evidence="2" type="primary">LOC116299188</name>
</gene>
<organism evidence="1 2">
    <name type="scientific">Actinia tenebrosa</name>
    <name type="common">Australian red waratah sea anemone</name>
    <dbReference type="NCBI Taxonomy" id="6105"/>
    <lineage>
        <taxon>Eukaryota</taxon>
        <taxon>Metazoa</taxon>
        <taxon>Cnidaria</taxon>
        <taxon>Anthozoa</taxon>
        <taxon>Hexacorallia</taxon>
        <taxon>Actiniaria</taxon>
        <taxon>Actiniidae</taxon>
        <taxon>Actinia</taxon>
    </lineage>
</organism>
<dbReference type="InParanoid" id="A0A6P8IDQ0"/>
<feature type="non-terminal residue" evidence="2">
    <location>
        <position position="210"/>
    </location>
</feature>
<dbReference type="OrthoDB" id="5995660at2759"/>
<keyword evidence="1" id="KW-1185">Reference proteome</keyword>
<proteinExistence type="predicted"/>
<sequence length="210" mass="23289">MAAMTLRANEEYMYRGTMPTKIENMDLPLGGDFSCKRSQVPGKCAFYLELHARVPRKGKAMCSWMGPKCKGFVYNSGINLIILKNSIKGSPKYSLGFELYVKKAYVDLVHVVIEECAPSLKDGPASDQVSDLACHIPKLNPFDETIMGLIQKKTLECPGKSITQYDGSTLTFITEGNDVQEVTYETITRENNDFGHGIGRTGTLTRSKNT</sequence>
<dbReference type="RefSeq" id="XP_031563675.1">
    <property type="nucleotide sequence ID" value="XM_031707815.1"/>
</dbReference>